<evidence type="ECO:0000256" key="4">
    <source>
        <dbReference type="ARBA" id="ARBA00038299"/>
    </source>
</evidence>
<dbReference type="EMBL" id="MN739092">
    <property type="protein sequence ID" value="QHS88089.1"/>
    <property type="molecule type" value="Genomic_DNA"/>
</dbReference>
<evidence type="ECO:0000256" key="3">
    <source>
        <dbReference type="ARBA" id="ARBA00022839"/>
    </source>
</evidence>
<evidence type="ECO:0008006" key="8">
    <source>
        <dbReference type="Google" id="ProtNLM"/>
    </source>
</evidence>
<dbReference type="Pfam" id="PF03159">
    <property type="entry name" value="XRN_N"/>
    <property type="match status" value="1"/>
</dbReference>
<dbReference type="GO" id="GO:0003723">
    <property type="term" value="F:RNA binding"/>
    <property type="evidence" value="ECO:0007669"/>
    <property type="project" value="TreeGrafter"/>
</dbReference>
<proteinExistence type="inferred from homology"/>
<evidence type="ECO:0000259" key="5">
    <source>
        <dbReference type="Pfam" id="PF03159"/>
    </source>
</evidence>
<name>A0A6C0B957_9ZZZZ</name>
<dbReference type="AlphaFoldDB" id="A0A6C0B957"/>
<dbReference type="Pfam" id="PF17846">
    <property type="entry name" value="XRN_M"/>
    <property type="match status" value="2"/>
</dbReference>
<evidence type="ECO:0000256" key="1">
    <source>
        <dbReference type="ARBA" id="ARBA00022722"/>
    </source>
</evidence>
<feature type="domain" description="Xrn1 helical" evidence="6">
    <location>
        <begin position="384"/>
        <end position="517"/>
    </location>
</feature>
<evidence type="ECO:0000313" key="7">
    <source>
        <dbReference type="EMBL" id="QHS88089.1"/>
    </source>
</evidence>
<dbReference type="GO" id="GO:0000956">
    <property type="term" value="P:nuclear-transcribed mRNA catabolic process"/>
    <property type="evidence" value="ECO:0007669"/>
    <property type="project" value="TreeGrafter"/>
</dbReference>
<evidence type="ECO:0000256" key="2">
    <source>
        <dbReference type="ARBA" id="ARBA00022801"/>
    </source>
</evidence>
<dbReference type="InterPro" id="IPR004859">
    <property type="entry name" value="Xrn1_N"/>
</dbReference>
<sequence>MGIPSYFSHIIRNYSKIVKSISFFINGTLLNNLFLDCNSLIYDAVYDLQKTDDNNRKSDYEFETLVIDRVITSLQRLITLIRPNNVIYIAFDGVAPFAKMEQQRTRRYKSNFMNKFDSSKTVDKKWNTSSITPGTQFMDNLTKRIERAFVYQELKYGVKQIIVSGSNLPGEGEHKIMEFMRSFGKKEETVALYGLDADLIMLSMFHLKYYKNIYVFREAPEFIKNSIQIDSGTSVDSLYFLDIDMFSNCLLGQMDCVCYDKQRIYDYVFMCFILGNDFLPHFPAVNIRTQGIQVLMDIYRINIGNIKDRFLISRDGVIQWKTVGILFKEIAKREHELIKNEYFVREKFDKYHYNEAKSSKEREERLQNCPVIYRSEEKYICPNEPGWEARYYKSLFHSLDKGVLCNNYLEGLEWTFKYYSAGCPDWKWKFNYHYPPLFKDLAASVPHFDTEFIAFKESNHLSPFAQLSYVLPKDKLDLLPEKFSTFLRTNYSELYPDNYEFQWAFCRYFWEAHPILPEVPISLIEQWDTQFKMFAAKN</sequence>
<dbReference type="PANTHER" id="PTHR12341:SF7">
    <property type="entry name" value="5'-3' EXORIBONUCLEASE 1"/>
    <property type="match status" value="1"/>
</dbReference>
<comment type="similarity">
    <text evidence="4">Belongs to the 5'-3' exonuclease family.</text>
</comment>
<evidence type="ECO:0000259" key="6">
    <source>
        <dbReference type="Pfam" id="PF17846"/>
    </source>
</evidence>
<organism evidence="7">
    <name type="scientific">viral metagenome</name>
    <dbReference type="NCBI Taxonomy" id="1070528"/>
    <lineage>
        <taxon>unclassified sequences</taxon>
        <taxon>metagenomes</taxon>
        <taxon>organismal metagenomes</taxon>
    </lineage>
</organism>
<dbReference type="InterPro" id="IPR041412">
    <property type="entry name" value="Xrn1_helical"/>
</dbReference>
<keyword evidence="1" id="KW-0540">Nuclease</keyword>
<dbReference type="InterPro" id="IPR027073">
    <property type="entry name" value="5_3_exoribonuclease"/>
</dbReference>
<dbReference type="Gene3D" id="3.40.50.12390">
    <property type="match status" value="1"/>
</dbReference>
<dbReference type="GO" id="GO:0005634">
    <property type="term" value="C:nucleus"/>
    <property type="evidence" value="ECO:0007669"/>
    <property type="project" value="TreeGrafter"/>
</dbReference>
<dbReference type="PANTHER" id="PTHR12341">
    <property type="entry name" value="5'-&gt;3' EXORIBONUCLEASE"/>
    <property type="match status" value="1"/>
</dbReference>
<protein>
    <recommendedName>
        <fullName evidence="8">Xrn1 N-terminal domain-containing protein</fullName>
    </recommendedName>
</protein>
<keyword evidence="3" id="KW-0269">Exonuclease</keyword>
<dbReference type="GO" id="GO:0004534">
    <property type="term" value="F:5'-3' RNA exonuclease activity"/>
    <property type="evidence" value="ECO:0007669"/>
    <property type="project" value="TreeGrafter"/>
</dbReference>
<keyword evidence="2" id="KW-0378">Hydrolase</keyword>
<feature type="domain" description="Xrn1 N-terminal" evidence="5">
    <location>
        <begin position="1"/>
        <end position="218"/>
    </location>
</feature>
<feature type="domain" description="Xrn1 helical" evidence="6">
    <location>
        <begin position="262"/>
        <end position="370"/>
    </location>
</feature>
<reference evidence="7" key="1">
    <citation type="journal article" date="2020" name="Nature">
        <title>Giant virus diversity and host interactions through global metagenomics.</title>
        <authorList>
            <person name="Schulz F."/>
            <person name="Roux S."/>
            <person name="Paez-Espino D."/>
            <person name="Jungbluth S."/>
            <person name="Walsh D.A."/>
            <person name="Denef V.J."/>
            <person name="McMahon K.D."/>
            <person name="Konstantinidis K.T."/>
            <person name="Eloe-Fadrosh E.A."/>
            <person name="Kyrpides N.C."/>
            <person name="Woyke T."/>
        </authorList>
    </citation>
    <scope>NUCLEOTIDE SEQUENCE</scope>
    <source>
        <strain evidence="7">GVMAG-M-3300010158-13</strain>
    </source>
</reference>
<accession>A0A6C0B957</accession>